<keyword evidence="2" id="KW-0460">Magnesium</keyword>
<dbReference type="EMBL" id="VULO01000003">
    <property type="protein sequence ID" value="MSS83859.1"/>
    <property type="molecule type" value="Genomic_DNA"/>
</dbReference>
<dbReference type="Proteomes" id="UP000470875">
    <property type="component" value="Unassembled WGS sequence"/>
</dbReference>
<feature type="binding site" evidence="2">
    <location>
        <begin position="75"/>
        <end position="77"/>
    </location>
    <ligand>
        <name>substrate</name>
    </ligand>
</feature>
<dbReference type="GO" id="GO:0000287">
    <property type="term" value="F:magnesium ion binding"/>
    <property type="evidence" value="ECO:0007669"/>
    <property type="project" value="UniProtKB-UniRule"/>
</dbReference>
<evidence type="ECO:0000313" key="3">
    <source>
        <dbReference type="EMBL" id="MSS83859.1"/>
    </source>
</evidence>
<dbReference type="InterPro" id="IPR036424">
    <property type="entry name" value="UPP_synth-like_sf"/>
</dbReference>
<feature type="binding site" evidence="2">
    <location>
        <position position="198"/>
    </location>
    <ligand>
        <name>substrate</name>
    </ligand>
</feature>
<feature type="active site" description="Proton acceptor" evidence="2">
    <location>
        <position position="78"/>
    </location>
</feature>
<dbReference type="GO" id="GO:0030145">
    <property type="term" value="F:manganese ion binding"/>
    <property type="evidence" value="ECO:0007669"/>
    <property type="project" value="TreeGrafter"/>
</dbReference>
<feature type="binding site" evidence="2">
    <location>
        <position position="30"/>
    </location>
    <ligand>
        <name>Mg(2+)</name>
        <dbReference type="ChEBI" id="CHEBI:18420"/>
    </ligand>
</feature>
<feature type="binding site" evidence="2">
    <location>
        <position position="79"/>
    </location>
    <ligand>
        <name>substrate</name>
    </ligand>
</feature>
<feature type="binding site" evidence="2">
    <location>
        <position position="43"/>
    </location>
    <ligand>
        <name>substrate</name>
    </ligand>
</feature>
<dbReference type="GO" id="GO:0016094">
    <property type="term" value="P:polyprenol biosynthetic process"/>
    <property type="evidence" value="ECO:0007669"/>
    <property type="project" value="TreeGrafter"/>
</dbReference>
<dbReference type="GO" id="GO:0005886">
    <property type="term" value="C:plasma membrane"/>
    <property type="evidence" value="ECO:0007669"/>
    <property type="project" value="TreeGrafter"/>
</dbReference>
<comment type="caution">
    <text evidence="3">The sequence shown here is derived from an EMBL/GenBank/DDBJ whole genome shotgun (WGS) entry which is preliminary data.</text>
</comment>
<protein>
    <recommendedName>
        <fullName evidence="2">Isoprenyl transferase</fullName>
        <ecNumber evidence="2">2.5.1.-</ecNumber>
    </recommendedName>
</protein>
<feature type="binding site" evidence="2">
    <location>
        <begin position="31"/>
        <end position="34"/>
    </location>
    <ligand>
        <name>substrate</name>
    </ligand>
</feature>
<reference evidence="3 4" key="1">
    <citation type="submission" date="2019-08" db="EMBL/GenBank/DDBJ databases">
        <title>In-depth cultivation of the pig gut microbiome towards novel bacterial diversity and tailored functional studies.</title>
        <authorList>
            <person name="Wylensek D."/>
            <person name="Hitch T.C.A."/>
            <person name="Clavel T."/>
        </authorList>
    </citation>
    <scope>NUCLEOTIDE SEQUENCE [LARGE SCALE GENOMIC DNA]</scope>
    <source>
        <strain evidence="3 4">WB03_NA08</strain>
    </source>
</reference>
<dbReference type="InterPro" id="IPR001441">
    <property type="entry name" value="UPP_synth-like"/>
</dbReference>
<gene>
    <name evidence="3" type="ORF">FYJ24_03595</name>
</gene>
<dbReference type="RefSeq" id="WP_154543672.1">
    <property type="nucleotide sequence ID" value="NZ_VULO01000003.1"/>
</dbReference>
<organism evidence="3 4">
    <name type="scientific">Scrofimicrobium canadense</name>
    <dbReference type="NCBI Taxonomy" id="2652290"/>
    <lineage>
        <taxon>Bacteria</taxon>
        <taxon>Bacillati</taxon>
        <taxon>Actinomycetota</taxon>
        <taxon>Actinomycetes</taxon>
        <taxon>Actinomycetales</taxon>
        <taxon>Actinomycetaceae</taxon>
        <taxon>Scrofimicrobium</taxon>
    </lineage>
</organism>
<dbReference type="SUPFAM" id="SSF64005">
    <property type="entry name" value="Undecaprenyl diphosphate synthase"/>
    <property type="match status" value="1"/>
</dbReference>
<dbReference type="PANTHER" id="PTHR10291:SF0">
    <property type="entry name" value="DEHYDRODOLICHYL DIPHOSPHATE SYNTHASE 2"/>
    <property type="match status" value="1"/>
</dbReference>
<feature type="binding site" evidence="2">
    <location>
        <position position="47"/>
    </location>
    <ligand>
        <name>substrate</name>
    </ligand>
</feature>
<comment type="cofactor">
    <cofactor evidence="2">
        <name>Mg(2+)</name>
        <dbReference type="ChEBI" id="CHEBI:18420"/>
    </cofactor>
    <text evidence="2">Binds 2 magnesium ions per subunit.</text>
</comment>
<evidence type="ECO:0000256" key="1">
    <source>
        <dbReference type="ARBA" id="ARBA00022679"/>
    </source>
</evidence>
<keyword evidence="4" id="KW-1185">Reference proteome</keyword>
<dbReference type="PANTHER" id="PTHR10291">
    <property type="entry name" value="DEHYDRODOLICHYL DIPHOSPHATE SYNTHASE FAMILY MEMBER"/>
    <property type="match status" value="1"/>
</dbReference>
<dbReference type="GO" id="GO:0008834">
    <property type="term" value="F:ditrans,polycis-undecaprenyl-diphosphate synthase [(2E,6E)-farnesyl-diphosphate specific] activity"/>
    <property type="evidence" value="ECO:0007669"/>
    <property type="project" value="TreeGrafter"/>
</dbReference>
<feature type="active site" evidence="2">
    <location>
        <position position="30"/>
    </location>
</feature>
<dbReference type="NCBIfam" id="TIGR00055">
    <property type="entry name" value="uppS"/>
    <property type="match status" value="1"/>
</dbReference>
<feature type="binding site" evidence="2">
    <location>
        <begin position="204"/>
        <end position="206"/>
    </location>
    <ligand>
        <name>substrate</name>
    </ligand>
</feature>
<dbReference type="PROSITE" id="PS01066">
    <property type="entry name" value="UPP_SYNTHASE"/>
    <property type="match status" value="1"/>
</dbReference>
<dbReference type="CDD" id="cd00475">
    <property type="entry name" value="Cis_IPPS"/>
    <property type="match status" value="1"/>
</dbReference>
<dbReference type="EC" id="2.5.1.-" evidence="2"/>
<accession>A0A6N7VQ28</accession>
<evidence type="ECO:0000313" key="4">
    <source>
        <dbReference type="Proteomes" id="UP000470875"/>
    </source>
</evidence>
<evidence type="ECO:0000256" key="2">
    <source>
        <dbReference type="HAMAP-Rule" id="MF_01139"/>
    </source>
</evidence>
<dbReference type="AlphaFoldDB" id="A0A6N7VQ28"/>
<comment type="subunit">
    <text evidence="2">Homodimer.</text>
</comment>
<proteinExistence type="inferred from homology"/>
<feature type="binding site" evidence="2">
    <location>
        <position position="217"/>
    </location>
    <ligand>
        <name>Mg(2+)</name>
        <dbReference type="ChEBI" id="CHEBI:18420"/>
    </ligand>
</feature>
<name>A0A6N7VQ28_9ACTO</name>
<dbReference type="GO" id="GO:0033850">
    <property type="term" value="F:Z-farnesyl diphosphate synthase activity"/>
    <property type="evidence" value="ECO:0007669"/>
    <property type="project" value="TreeGrafter"/>
</dbReference>
<dbReference type="HAMAP" id="MF_01139">
    <property type="entry name" value="ISPT"/>
    <property type="match status" value="1"/>
</dbReference>
<comment type="similarity">
    <text evidence="2">Belongs to the UPP synthase family.</text>
</comment>
<feature type="binding site" evidence="2">
    <location>
        <position position="81"/>
    </location>
    <ligand>
        <name>substrate</name>
    </ligand>
</feature>
<dbReference type="GO" id="GO:0005829">
    <property type="term" value="C:cytosol"/>
    <property type="evidence" value="ECO:0007669"/>
    <property type="project" value="TreeGrafter"/>
</dbReference>
<comment type="function">
    <text evidence="2">Catalyzes the condensation of isopentenyl diphosphate (IPP) with allylic pyrophosphates generating different type of terpenoids.</text>
</comment>
<feature type="binding site" evidence="2">
    <location>
        <position position="35"/>
    </location>
    <ligand>
        <name>substrate</name>
    </ligand>
</feature>
<keyword evidence="1 2" id="KW-0808">Transferase</keyword>
<keyword evidence="2" id="KW-0479">Metal-binding</keyword>
<dbReference type="Pfam" id="PF01255">
    <property type="entry name" value="Prenyltransf"/>
    <property type="match status" value="1"/>
</dbReference>
<dbReference type="InterPro" id="IPR018520">
    <property type="entry name" value="UPP_synth-like_CS"/>
</dbReference>
<dbReference type="NCBIfam" id="NF011404">
    <property type="entry name" value="PRK14829.1"/>
    <property type="match status" value="1"/>
</dbReference>
<dbReference type="Gene3D" id="3.40.1180.10">
    <property type="entry name" value="Decaprenyl diphosphate synthase-like"/>
    <property type="match status" value="1"/>
</dbReference>
<sequence length="251" mass="28154">MSFTDPIAPPFRPAEEVCRAAPQHVAVIMDGNGRWANARGLPRTEGHKVGELSLMDTVAGAVGAGVGYISMYAFSTENWRRSPSEVRFLMGYSRDVIRHRAQQLNEWGVRIRWVGREPRLWKSVIRELRAAEQLTAANTGTQLLLCVNYGGRAEIADAARGLALEVETGRRKASSINEKSLARHLYAADVPDVDLLIRTSGEQRISNFLLWQLAYAELDFVDIPWPDFGREALWKSITAFGRRQRRFGGTN</sequence>